<dbReference type="SMART" id="SM00895">
    <property type="entry name" value="FCD"/>
    <property type="match status" value="1"/>
</dbReference>
<dbReference type="InterPro" id="IPR011711">
    <property type="entry name" value="GntR_C"/>
</dbReference>
<dbReference type="RefSeq" id="WP_053819785.1">
    <property type="nucleotide sequence ID" value="NZ_CP006911.1"/>
</dbReference>
<accession>A0A0M3T1T6</accession>
<protein>
    <submittedName>
        <fullName evidence="5">GntR family transcriptional regulator</fullName>
    </submittedName>
</protein>
<organism evidence="5 6">
    <name type="scientific">Candidatus Pseudothioglobus singularis PS1</name>
    <dbReference type="NCBI Taxonomy" id="1125411"/>
    <lineage>
        <taxon>Bacteria</taxon>
        <taxon>Pseudomonadati</taxon>
        <taxon>Pseudomonadota</taxon>
        <taxon>Gammaproteobacteria</taxon>
        <taxon>Candidatus Pseudothioglobaceae</taxon>
        <taxon>Candidatus Pseudothioglobus</taxon>
    </lineage>
</organism>
<evidence type="ECO:0000256" key="3">
    <source>
        <dbReference type="ARBA" id="ARBA00023163"/>
    </source>
</evidence>
<dbReference type="Proteomes" id="UP000068905">
    <property type="component" value="Chromosome"/>
</dbReference>
<evidence type="ECO:0000259" key="4">
    <source>
        <dbReference type="PROSITE" id="PS50949"/>
    </source>
</evidence>
<dbReference type="Gene3D" id="1.10.10.10">
    <property type="entry name" value="Winged helix-like DNA-binding domain superfamily/Winged helix DNA-binding domain"/>
    <property type="match status" value="1"/>
</dbReference>
<dbReference type="EMBL" id="CP006911">
    <property type="protein sequence ID" value="ALE01575.1"/>
    <property type="molecule type" value="Genomic_DNA"/>
</dbReference>
<evidence type="ECO:0000313" key="6">
    <source>
        <dbReference type="Proteomes" id="UP000068905"/>
    </source>
</evidence>
<dbReference type="PANTHER" id="PTHR43537:SF20">
    <property type="entry name" value="HTH-TYPE TRANSCRIPTIONAL REPRESSOR GLAR"/>
    <property type="match status" value="1"/>
</dbReference>
<keyword evidence="2" id="KW-0238">DNA-binding</keyword>
<evidence type="ECO:0000256" key="1">
    <source>
        <dbReference type="ARBA" id="ARBA00023015"/>
    </source>
</evidence>
<reference evidence="5 6" key="1">
    <citation type="journal article" date="2015" name="Genome Announc.">
        <title>Genome Sequence of 'Candidatus Thioglobus singularis' Strain PS1, a Mixotroph from the SUP05 Clade of Marine Gammaproteobacteria.</title>
        <authorList>
            <person name="Marshall K.T."/>
            <person name="Morris R.M."/>
        </authorList>
    </citation>
    <scope>NUCLEOTIDE SEQUENCE [LARGE SCALE GENOMIC DNA]</scope>
    <source>
        <strain evidence="5 6">PS1</strain>
    </source>
</reference>
<dbReference type="PANTHER" id="PTHR43537">
    <property type="entry name" value="TRANSCRIPTIONAL REGULATOR, GNTR FAMILY"/>
    <property type="match status" value="1"/>
</dbReference>
<dbReference type="SUPFAM" id="SSF48008">
    <property type="entry name" value="GntR ligand-binding domain-like"/>
    <property type="match status" value="1"/>
</dbReference>
<dbReference type="Pfam" id="PF00392">
    <property type="entry name" value="GntR"/>
    <property type="match status" value="1"/>
</dbReference>
<dbReference type="OrthoDB" id="9799812at2"/>
<dbReference type="GO" id="GO:0003700">
    <property type="term" value="F:DNA-binding transcription factor activity"/>
    <property type="evidence" value="ECO:0007669"/>
    <property type="project" value="InterPro"/>
</dbReference>
<dbReference type="Pfam" id="PF07729">
    <property type="entry name" value="FCD"/>
    <property type="match status" value="1"/>
</dbReference>
<keyword evidence="3" id="KW-0804">Transcription</keyword>
<dbReference type="SMART" id="SM00345">
    <property type="entry name" value="HTH_GNTR"/>
    <property type="match status" value="1"/>
</dbReference>
<dbReference type="InterPro" id="IPR036388">
    <property type="entry name" value="WH-like_DNA-bd_sf"/>
</dbReference>
<dbReference type="CDD" id="cd07377">
    <property type="entry name" value="WHTH_GntR"/>
    <property type="match status" value="1"/>
</dbReference>
<gene>
    <name evidence="5" type="ORF">W908_02525</name>
</gene>
<dbReference type="AlphaFoldDB" id="A0A0M3T1T6"/>
<proteinExistence type="predicted"/>
<dbReference type="PROSITE" id="PS50949">
    <property type="entry name" value="HTH_GNTR"/>
    <property type="match status" value="1"/>
</dbReference>
<dbReference type="InterPro" id="IPR000524">
    <property type="entry name" value="Tscrpt_reg_HTH_GntR"/>
</dbReference>
<evidence type="ECO:0000313" key="5">
    <source>
        <dbReference type="EMBL" id="ALE01575.1"/>
    </source>
</evidence>
<name>A0A0M3T1T6_9GAMM</name>
<feature type="domain" description="HTH gntR-type" evidence="4">
    <location>
        <begin position="6"/>
        <end position="73"/>
    </location>
</feature>
<dbReference type="KEGG" id="tsn:W908_02525"/>
<keyword evidence="6" id="KW-1185">Reference proteome</keyword>
<dbReference type="InterPro" id="IPR036390">
    <property type="entry name" value="WH_DNA-bd_sf"/>
</dbReference>
<dbReference type="Gene3D" id="1.20.120.530">
    <property type="entry name" value="GntR ligand-binding domain-like"/>
    <property type="match status" value="1"/>
</dbReference>
<evidence type="ECO:0000256" key="2">
    <source>
        <dbReference type="ARBA" id="ARBA00023125"/>
    </source>
</evidence>
<dbReference type="STRING" id="1125411.W908_02525"/>
<sequence length="222" mass="25379">MTDSRDNTASKILDSLKNDIISGEYLPKQKLHIKTLKEKYNVGTSPLREALSQLMANDLVVSKNQRGFYVSDISLEDLTDIYQTRAKIESLCIEMSIDKGDDYWEANLIAASHRLNKYSKKDKPDTNEWQSRHGDFHEALVSGCNSPRLFQIRSSLIEKSKRYRSLWLKENVSNATTLKINQNEHAALMILALERDKKAISKLIEEHIMTPVGIIKKSLSQL</sequence>
<dbReference type="GO" id="GO:0003677">
    <property type="term" value="F:DNA binding"/>
    <property type="evidence" value="ECO:0007669"/>
    <property type="project" value="UniProtKB-KW"/>
</dbReference>
<keyword evidence="1" id="KW-0805">Transcription regulation</keyword>
<dbReference type="InterPro" id="IPR008920">
    <property type="entry name" value="TF_FadR/GntR_C"/>
</dbReference>
<dbReference type="SUPFAM" id="SSF46785">
    <property type="entry name" value="Winged helix' DNA-binding domain"/>
    <property type="match status" value="1"/>
</dbReference>